<accession>A0ABQ0NY94</accession>
<evidence type="ECO:0000256" key="10">
    <source>
        <dbReference type="ARBA" id="ARBA00023002"/>
    </source>
</evidence>
<dbReference type="PANTHER" id="PTHR11403">
    <property type="entry name" value="CYTOCHROME C OXIDASE SUBUNIT III"/>
    <property type="match status" value="1"/>
</dbReference>
<evidence type="ECO:0000256" key="8">
    <source>
        <dbReference type="ARBA" id="ARBA00022982"/>
    </source>
</evidence>
<evidence type="ECO:0000256" key="5">
    <source>
        <dbReference type="ARBA" id="ARBA00022448"/>
    </source>
</evidence>
<name>A0ABQ0NY94_9PROT</name>
<feature type="domain" description="Heme-copper oxidase subunit III family profile" evidence="19">
    <location>
        <begin position="1"/>
        <end position="205"/>
    </location>
</feature>
<keyword evidence="11 18" id="KW-0472">Membrane</keyword>
<protein>
    <recommendedName>
        <fullName evidence="4">Cytochrome bo(3) ubiquinol oxidase subunit 3</fullName>
    </recommendedName>
    <alternativeName>
        <fullName evidence="15">Cytochrome o ubiquinol oxidase subunit 3</fullName>
    </alternativeName>
    <alternativeName>
        <fullName evidence="13">Oxidase bo(3) subunit 3</fullName>
    </alternativeName>
    <alternativeName>
        <fullName evidence="16">Ubiquinol oxidase polypeptide III</fullName>
    </alternativeName>
    <alternativeName>
        <fullName evidence="14">Ubiquinol oxidase subunit 3</fullName>
    </alternativeName>
</protein>
<evidence type="ECO:0000256" key="3">
    <source>
        <dbReference type="ARBA" id="ARBA00011700"/>
    </source>
</evidence>
<dbReference type="Gene3D" id="1.20.120.80">
    <property type="entry name" value="Cytochrome c oxidase, subunit III, four-helix bundle"/>
    <property type="match status" value="1"/>
</dbReference>
<evidence type="ECO:0000256" key="18">
    <source>
        <dbReference type="SAM" id="Phobius"/>
    </source>
</evidence>
<evidence type="ECO:0000259" key="19">
    <source>
        <dbReference type="PROSITE" id="PS50253"/>
    </source>
</evidence>
<evidence type="ECO:0000256" key="16">
    <source>
        <dbReference type="ARBA" id="ARBA00032717"/>
    </source>
</evidence>
<evidence type="ECO:0000256" key="12">
    <source>
        <dbReference type="ARBA" id="ARBA00025694"/>
    </source>
</evidence>
<dbReference type="Pfam" id="PF00510">
    <property type="entry name" value="COX3"/>
    <property type="match status" value="1"/>
</dbReference>
<dbReference type="NCBIfam" id="TIGR02842">
    <property type="entry name" value="CyoC"/>
    <property type="match status" value="1"/>
</dbReference>
<evidence type="ECO:0000256" key="4">
    <source>
        <dbReference type="ARBA" id="ARBA00014687"/>
    </source>
</evidence>
<gene>
    <name evidence="20" type="ORF">AA15669_0832</name>
</gene>
<dbReference type="EMBL" id="BAQD01000010">
    <property type="protein sequence ID" value="GBQ06212.1"/>
    <property type="molecule type" value="Genomic_DNA"/>
</dbReference>
<dbReference type="InterPro" id="IPR000298">
    <property type="entry name" value="Cyt_c_oxidase-like_su3"/>
</dbReference>
<dbReference type="InterPro" id="IPR033946">
    <property type="entry name" value="Ubiquinol_oxase_su3_dom"/>
</dbReference>
<comment type="similarity">
    <text evidence="2 17">Belongs to the cytochrome c oxidase subunit 3 family.</text>
</comment>
<feature type="transmembrane region" description="Helical" evidence="18">
    <location>
        <begin position="184"/>
        <end position="203"/>
    </location>
</feature>
<comment type="subunit">
    <text evidence="3">Heterooctamer of two A chains, two B chains, two C chains and two D chains.</text>
</comment>
<proteinExistence type="inferred from homology"/>
<keyword evidence="21" id="KW-1185">Reference proteome</keyword>
<evidence type="ECO:0000256" key="15">
    <source>
        <dbReference type="ARBA" id="ARBA00032189"/>
    </source>
</evidence>
<dbReference type="InterPro" id="IPR014206">
    <property type="entry name" value="Cyt_c_ubiqinol_oxidase_su3"/>
</dbReference>
<evidence type="ECO:0000256" key="2">
    <source>
        <dbReference type="ARBA" id="ARBA00010581"/>
    </source>
</evidence>
<dbReference type="SUPFAM" id="SSF81452">
    <property type="entry name" value="Cytochrome c oxidase subunit III-like"/>
    <property type="match status" value="1"/>
</dbReference>
<comment type="function">
    <text evidence="12">Cytochrome bo(3) ubiquinol terminal oxidase is the component of the aerobic respiratory chain of E.coli that predominates when cells are grown at high aeration. Has proton pump activity across the membrane in addition to electron transfer, pumping 2 protons/electron.</text>
</comment>
<evidence type="ECO:0000256" key="14">
    <source>
        <dbReference type="ARBA" id="ARBA00031884"/>
    </source>
</evidence>
<comment type="subcellular location">
    <subcellularLocation>
        <location evidence="1 17">Cell membrane</location>
        <topology evidence="1 17">Multi-pass membrane protein</topology>
    </subcellularLocation>
</comment>
<evidence type="ECO:0000256" key="17">
    <source>
        <dbReference type="RuleBase" id="RU003376"/>
    </source>
</evidence>
<feature type="transmembrane region" description="Helical" evidence="18">
    <location>
        <begin position="97"/>
        <end position="116"/>
    </location>
</feature>
<evidence type="ECO:0000313" key="21">
    <source>
        <dbReference type="Proteomes" id="UP001062901"/>
    </source>
</evidence>
<dbReference type="InterPro" id="IPR024791">
    <property type="entry name" value="Cyt_c/ubiquinol_Oxase_su3"/>
</dbReference>
<reference evidence="20" key="1">
    <citation type="submission" date="2013-04" db="EMBL/GenBank/DDBJ databases">
        <title>The genome sequencing project of 58 acetic acid bacteria.</title>
        <authorList>
            <person name="Okamoto-Kainuma A."/>
            <person name="Ishikawa M."/>
            <person name="Umino S."/>
            <person name="Koizumi Y."/>
            <person name="Shiwa Y."/>
            <person name="Yoshikawa H."/>
            <person name="Matsutani M."/>
            <person name="Matsushita K."/>
        </authorList>
    </citation>
    <scope>NUCLEOTIDE SEQUENCE</scope>
    <source>
        <strain evidence="20">DSM 15669</strain>
    </source>
</reference>
<comment type="caution">
    <text evidence="20">The sequence shown here is derived from an EMBL/GenBank/DDBJ whole genome shotgun (WGS) entry which is preliminary data.</text>
</comment>
<feature type="transmembrane region" description="Helical" evidence="18">
    <location>
        <begin position="136"/>
        <end position="163"/>
    </location>
</feature>
<feature type="transmembrane region" description="Helical" evidence="18">
    <location>
        <begin position="72"/>
        <end position="90"/>
    </location>
</feature>
<feature type="transmembrane region" description="Helical" evidence="18">
    <location>
        <begin position="30"/>
        <end position="52"/>
    </location>
</feature>
<evidence type="ECO:0000256" key="9">
    <source>
        <dbReference type="ARBA" id="ARBA00022989"/>
    </source>
</evidence>
<dbReference type="InterPro" id="IPR035973">
    <property type="entry name" value="Cyt_c_oxidase_su3-like_sf"/>
</dbReference>
<keyword evidence="10" id="KW-0560">Oxidoreductase</keyword>
<evidence type="ECO:0000256" key="6">
    <source>
        <dbReference type="ARBA" id="ARBA00022475"/>
    </source>
</evidence>
<keyword evidence="7 17" id="KW-0812">Transmembrane</keyword>
<dbReference type="InterPro" id="IPR013833">
    <property type="entry name" value="Cyt_c_oxidase_su3_a-hlx"/>
</dbReference>
<evidence type="ECO:0000256" key="1">
    <source>
        <dbReference type="ARBA" id="ARBA00004651"/>
    </source>
</evidence>
<evidence type="ECO:0000256" key="7">
    <source>
        <dbReference type="ARBA" id="ARBA00022692"/>
    </source>
</evidence>
<sequence length="206" mass="22862">MIIMSHDTTHASPAHHEEHEHQESPVVFGFWVYLMTDCIIFGTLFTVFAVLSHQFAGGPTGKELFDLKNVEIETAILLFSSITYGFAMLGAQAQKKAATLGWLFITFLLGCSFVFLEVNEFTDLIAHGAGPDRSAFLSAFFTLVGTHGLHVTCGLIWMVVAFIQILGKQGLGSRMISKLTCLSLFWHFLDVVWICVFTFVYLGSVL</sequence>
<keyword evidence="8" id="KW-0249">Electron transport</keyword>
<keyword evidence="9 18" id="KW-1133">Transmembrane helix</keyword>
<keyword evidence="6" id="KW-1003">Cell membrane</keyword>
<evidence type="ECO:0000256" key="13">
    <source>
        <dbReference type="ARBA" id="ARBA00030072"/>
    </source>
</evidence>
<dbReference type="PANTHER" id="PTHR11403:SF2">
    <property type="entry name" value="CYTOCHROME BO(3) UBIQUINOL OXIDASE SUBUNIT 3"/>
    <property type="match status" value="1"/>
</dbReference>
<organism evidence="20 21">
    <name type="scientific">Saccharibacter floricola DSM 15669</name>
    <dbReference type="NCBI Taxonomy" id="1123227"/>
    <lineage>
        <taxon>Bacteria</taxon>
        <taxon>Pseudomonadati</taxon>
        <taxon>Pseudomonadota</taxon>
        <taxon>Alphaproteobacteria</taxon>
        <taxon>Acetobacterales</taxon>
        <taxon>Acetobacteraceae</taxon>
        <taxon>Saccharibacter</taxon>
    </lineage>
</organism>
<evidence type="ECO:0000256" key="11">
    <source>
        <dbReference type="ARBA" id="ARBA00023136"/>
    </source>
</evidence>
<dbReference type="PROSITE" id="PS50253">
    <property type="entry name" value="COX3"/>
    <property type="match status" value="1"/>
</dbReference>
<dbReference type="CDD" id="cd02863">
    <property type="entry name" value="Ubiquinol_oxidase_III"/>
    <property type="match status" value="1"/>
</dbReference>
<evidence type="ECO:0000313" key="20">
    <source>
        <dbReference type="EMBL" id="GBQ06212.1"/>
    </source>
</evidence>
<dbReference type="Proteomes" id="UP001062901">
    <property type="component" value="Unassembled WGS sequence"/>
</dbReference>
<keyword evidence="5" id="KW-0813">Transport</keyword>